<reference evidence="1 2" key="1">
    <citation type="journal article" date="2018" name="Sci. Rep.">
        <title>Genomic signatures of local adaptation to the degree of environmental predictability in rotifers.</title>
        <authorList>
            <person name="Franch-Gras L."/>
            <person name="Hahn C."/>
            <person name="Garcia-Roger E.M."/>
            <person name="Carmona M.J."/>
            <person name="Serra M."/>
            <person name="Gomez A."/>
        </authorList>
    </citation>
    <scope>NUCLEOTIDE SEQUENCE [LARGE SCALE GENOMIC DNA]</scope>
    <source>
        <strain evidence="1">HYR1</strain>
    </source>
</reference>
<dbReference type="Proteomes" id="UP000276133">
    <property type="component" value="Unassembled WGS sequence"/>
</dbReference>
<organism evidence="1 2">
    <name type="scientific">Brachionus plicatilis</name>
    <name type="common">Marine rotifer</name>
    <name type="synonym">Brachionus muelleri</name>
    <dbReference type="NCBI Taxonomy" id="10195"/>
    <lineage>
        <taxon>Eukaryota</taxon>
        <taxon>Metazoa</taxon>
        <taxon>Spiralia</taxon>
        <taxon>Gnathifera</taxon>
        <taxon>Rotifera</taxon>
        <taxon>Eurotatoria</taxon>
        <taxon>Monogononta</taxon>
        <taxon>Pseudotrocha</taxon>
        <taxon>Ploima</taxon>
        <taxon>Brachionidae</taxon>
        <taxon>Brachionus</taxon>
    </lineage>
</organism>
<comment type="caution">
    <text evidence="1">The sequence shown here is derived from an EMBL/GenBank/DDBJ whole genome shotgun (WGS) entry which is preliminary data.</text>
</comment>
<gene>
    <name evidence="1" type="ORF">BpHYR1_051092</name>
</gene>
<evidence type="ECO:0000313" key="1">
    <source>
        <dbReference type="EMBL" id="RNA10137.1"/>
    </source>
</evidence>
<protein>
    <submittedName>
        <fullName evidence="1">Uncharacterized protein</fullName>
    </submittedName>
</protein>
<evidence type="ECO:0000313" key="2">
    <source>
        <dbReference type="Proteomes" id="UP000276133"/>
    </source>
</evidence>
<keyword evidence="2" id="KW-1185">Reference proteome</keyword>
<name>A0A3M7QFC5_BRAPC</name>
<accession>A0A3M7QFC5</accession>
<sequence length="189" mass="22385">MAGQILENREVAGHKTVQKKILLRCIKKFKVKFFFWTVLWPAGVHTVGLSVGRPLHGRFLFWPIVGRPPHGFLKFGRLFHGRSVLWPALERSAFLKTVHRRPWPANWPFKSNRRPAGQSWPPPNTTQNQFYFNMFQRADSTYFYRMYTSILAIFKDRKIAFKYAQPLGMELLQMEWLELLFHSKLFAMN</sequence>
<dbReference type="EMBL" id="REGN01006290">
    <property type="protein sequence ID" value="RNA10137.1"/>
    <property type="molecule type" value="Genomic_DNA"/>
</dbReference>
<proteinExistence type="predicted"/>
<dbReference type="AlphaFoldDB" id="A0A3M7QFC5"/>